<dbReference type="AlphaFoldDB" id="A0A9D3XLV2"/>
<dbReference type="Proteomes" id="UP000827986">
    <property type="component" value="Unassembled WGS sequence"/>
</dbReference>
<organism evidence="1 2">
    <name type="scientific">Mauremys mutica</name>
    <name type="common">yellowpond turtle</name>
    <dbReference type="NCBI Taxonomy" id="74926"/>
    <lineage>
        <taxon>Eukaryota</taxon>
        <taxon>Metazoa</taxon>
        <taxon>Chordata</taxon>
        <taxon>Craniata</taxon>
        <taxon>Vertebrata</taxon>
        <taxon>Euteleostomi</taxon>
        <taxon>Archelosauria</taxon>
        <taxon>Testudinata</taxon>
        <taxon>Testudines</taxon>
        <taxon>Cryptodira</taxon>
        <taxon>Durocryptodira</taxon>
        <taxon>Testudinoidea</taxon>
        <taxon>Geoemydidae</taxon>
        <taxon>Geoemydinae</taxon>
        <taxon>Mauremys</taxon>
    </lineage>
</organism>
<keyword evidence="2" id="KW-1185">Reference proteome</keyword>
<sequence>MPIHSHRPRENFFLKQERVFNSWAPSVPSPLPDPLSLPDLPLPIPQSPALVPMHQSVIACTPAVQRHAQSNLLGARFRPGISRDKCPKINGAVPAHTSSEFSLQCFVNPGHSWKWCLHSTRQH</sequence>
<proteinExistence type="predicted"/>
<accession>A0A9D3XLV2</accession>
<gene>
    <name evidence="1" type="ORF">KIL84_014495</name>
</gene>
<protein>
    <submittedName>
        <fullName evidence="1">Uncharacterized protein</fullName>
    </submittedName>
</protein>
<evidence type="ECO:0000313" key="2">
    <source>
        <dbReference type="Proteomes" id="UP000827986"/>
    </source>
</evidence>
<name>A0A9D3XLV2_9SAUR</name>
<evidence type="ECO:0000313" key="1">
    <source>
        <dbReference type="EMBL" id="KAH1183879.1"/>
    </source>
</evidence>
<dbReference type="EMBL" id="JAHDVG010000465">
    <property type="protein sequence ID" value="KAH1183879.1"/>
    <property type="molecule type" value="Genomic_DNA"/>
</dbReference>
<reference evidence="1" key="1">
    <citation type="submission" date="2021-09" db="EMBL/GenBank/DDBJ databases">
        <title>The genome of Mauremys mutica provides insights into the evolution of semi-aquatic lifestyle.</title>
        <authorList>
            <person name="Gong S."/>
            <person name="Gao Y."/>
        </authorList>
    </citation>
    <scope>NUCLEOTIDE SEQUENCE</scope>
    <source>
        <strain evidence="1">MM-2020</strain>
        <tissue evidence="1">Muscle</tissue>
    </source>
</reference>
<comment type="caution">
    <text evidence="1">The sequence shown here is derived from an EMBL/GenBank/DDBJ whole genome shotgun (WGS) entry which is preliminary data.</text>
</comment>